<dbReference type="InterPro" id="IPR019734">
    <property type="entry name" value="TPR_rpt"/>
</dbReference>
<dbReference type="SUPFAM" id="SSF48452">
    <property type="entry name" value="TPR-like"/>
    <property type="match status" value="1"/>
</dbReference>
<protein>
    <submittedName>
        <fullName evidence="2">Tetratricopeptide repeat protein</fullName>
    </submittedName>
</protein>
<sequence>MTNELSGTVRGTVFQIGQVNGSVGVGGHDVIPHDVPVPTGSFFNRVKELRDAAAFLKPATGPARIAMFTGLPGVGKTSVVQRAVDASNDGAYPGGELYVDLGFLRENGTTAVNDGLADCLRSLGVDDKVMPPTFSGRVNHYRSKTRDRAMLVVLDDVIEPAEVAPFVPSAPGSAVLVTSNHQLSELVVDQAEVVPVHPLSDEDGAKLLASLCTENRAVEEPAAIRELAGLCGGLPIALRVAAARLLSHPSLSVSDLVAEIRAENSGLAPFGSPKTNRVASVFTACYNELPDAAARLYEMLGLFPGVDFDRDLILSLGGGTPTELRRALDALLEANLVLDKGRGRYGLHSLVRRHARGAADAAHDAARLRHDVLRRSIAYFLRRCAHADLAVMTKKRLRITSHDEVLAGEPSPFTGEDAKKDALRWMDSERTNLMAVLRAALDTGAHRAAWQLAEAMTALYVNRRYLEDWVEATRIGVRAAQLDDNRQAEARLRSFVSRAYSDLGDLDAAQAALDESLPIAETTGNQRLVASVWELIGRVHDVRGEHESAVAAYRRTIALFEAASDGRGAAFVTYFLGTSLLELGQPDEALETLHHAIGLIQTVPDQRMEGRALTAVGLTHHRLGDIERAVAVLHQAVDLLSRGDDHYYAAHAHEALATVAETIGDAALRRDSLQRAIEIHARFGTPRLEALQAEFNELG</sequence>
<proteinExistence type="predicted"/>
<accession>A0ABT6PW89</accession>
<feature type="repeat" description="TPR" evidence="1">
    <location>
        <begin position="530"/>
        <end position="563"/>
    </location>
</feature>
<organism evidence="2 3">
    <name type="scientific">Saccharopolyspora ipomoeae</name>
    <dbReference type="NCBI Taxonomy" id="3042027"/>
    <lineage>
        <taxon>Bacteria</taxon>
        <taxon>Bacillati</taxon>
        <taxon>Actinomycetota</taxon>
        <taxon>Actinomycetes</taxon>
        <taxon>Pseudonocardiales</taxon>
        <taxon>Pseudonocardiaceae</taxon>
        <taxon>Saccharopolyspora</taxon>
    </lineage>
</organism>
<dbReference type="InterPro" id="IPR011990">
    <property type="entry name" value="TPR-like_helical_dom_sf"/>
</dbReference>
<dbReference type="Gene3D" id="3.40.50.300">
    <property type="entry name" value="P-loop containing nucleotide triphosphate hydrolases"/>
    <property type="match status" value="1"/>
</dbReference>
<dbReference type="SUPFAM" id="SSF52540">
    <property type="entry name" value="P-loop containing nucleoside triphosphate hydrolases"/>
    <property type="match status" value="1"/>
</dbReference>
<dbReference type="RefSeq" id="WP_281458542.1">
    <property type="nucleotide sequence ID" value="NZ_JASAOF010000027.1"/>
</dbReference>
<comment type="caution">
    <text evidence="2">The sequence shown here is derived from an EMBL/GenBank/DDBJ whole genome shotgun (WGS) entry which is preliminary data.</text>
</comment>
<evidence type="ECO:0000256" key="1">
    <source>
        <dbReference type="PROSITE-ProRule" id="PRU00339"/>
    </source>
</evidence>
<gene>
    <name evidence="2" type="ORF">QFW96_26940</name>
</gene>
<dbReference type="Pfam" id="PF13424">
    <property type="entry name" value="TPR_12"/>
    <property type="match status" value="2"/>
</dbReference>
<dbReference type="Proteomes" id="UP001237595">
    <property type="component" value="Unassembled WGS sequence"/>
</dbReference>
<dbReference type="Gene3D" id="1.25.40.10">
    <property type="entry name" value="Tetratricopeptide repeat domain"/>
    <property type="match status" value="1"/>
</dbReference>
<evidence type="ECO:0000313" key="3">
    <source>
        <dbReference type="Proteomes" id="UP001237595"/>
    </source>
</evidence>
<keyword evidence="3" id="KW-1185">Reference proteome</keyword>
<dbReference type="PANTHER" id="PTHR47691:SF3">
    <property type="entry name" value="HTH-TYPE TRANSCRIPTIONAL REGULATOR RV0890C-RELATED"/>
    <property type="match status" value="1"/>
</dbReference>
<dbReference type="EMBL" id="JASAOF010000027">
    <property type="protein sequence ID" value="MDI2032284.1"/>
    <property type="molecule type" value="Genomic_DNA"/>
</dbReference>
<dbReference type="InterPro" id="IPR027417">
    <property type="entry name" value="P-loop_NTPase"/>
</dbReference>
<dbReference type="SMART" id="SM00028">
    <property type="entry name" value="TPR"/>
    <property type="match status" value="4"/>
</dbReference>
<reference evidence="2 3" key="1">
    <citation type="submission" date="2023-04" db="EMBL/GenBank/DDBJ databases">
        <title>Draft genome sequence of Saccharopolyspora sp. TS4A08 isolated from sweet potato rhizospheric soil.</title>
        <authorList>
            <person name="Suksaard P."/>
            <person name="Duangmal K."/>
        </authorList>
    </citation>
    <scope>NUCLEOTIDE SEQUENCE [LARGE SCALE GENOMIC DNA]</scope>
    <source>
        <strain evidence="2 3">TS4A08</strain>
    </source>
</reference>
<evidence type="ECO:0000313" key="2">
    <source>
        <dbReference type="EMBL" id="MDI2032284.1"/>
    </source>
</evidence>
<dbReference type="PROSITE" id="PS50005">
    <property type="entry name" value="TPR"/>
    <property type="match status" value="1"/>
</dbReference>
<dbReference type="PRINTS" id="PR00364">
    <property type="entry name" value="DISEASERSIST"/>
</dbReference>
<keyword evidence="1" id="KW-0802">TPR repeat</keyword>
<name>A0ABT6PW89_9PSEU</name>
<dbReference type="PANTHER" id="PTHR47691">
    <property type="entry name" value="REGULATOR-RELATED"/>
    <property type="match status" value="1"/>
</dbReference>